<organism evidence="2 3">
    <name type="scientific">Rubus argutus</name>
    <name type="common">Southern blackberry</name>
    <dbReference type="NCBI Taxonomy" id="59490"/>
    <lineage>
        <taxon>Eukaryota</taxon>
        <taxon>Viridiplantae</taxon>
        <taxon>Streptophyta</taxon>
        <taxon>Embryophyta</taxon>
        <taxon>Tracheophyta</taxon>
        <taxon>Spermatophyta</taxon>
        <taxon>Magnoliopsida</taxon>
        <taxon>eudicotyledons</taxon>
        <taxon>Gunneridae</taxon>
        <taxon>Pentapetalae</taxon>
        <taxon>rosids</taxon>
        <taxon>fabids</taxon>
        <taxon>Rosales</taxon>
        <taxon>Rosaceae</taxon>
        <taxon>Rosoideae</taxon>
        <taxon>Rosoideae incertae sedis</taxon>
        <taxon>Rubus</taxon>
    </lineage>
</organism>
<evidence type="ECO:0008006" key="4">
    <source>
        <dbReference type="Google" id="ProtNLM"/>
    </source>
</evidence>
<protein>
    <recommendedName>
        <fullName evidence="4">Thionin-like protein 2</fullName>
    </recommendedName>
</protein>
<feature type="signal peptide" evidence="1">
    <location>
        <begin position="1"/>
        <end position="33"/>
    </location>
</feature>
<evidence type="ECO:0000313" key="3">
    <source>
        <dbReference type="Proteomes" id="UP001457282"/>
    </source>
</evidence>
<keyword evidence="1" id="KW-0732">Signal</keyword>
<dbReference type="EMBL" id="JBEDUW010000006">
    <property type="protein sequence ID" value="KAK9923290.1"/>
    <property type="molecule type" value="Genomic_DNA"/>
</dbReference>
<keyword evidence="3" id="KW-1185">Reference proteome</keyword>
<dbReference type="Proteomes" id="UP001457282">
    <property type="component" value="Unassembled WGS sequence"/>
</dbReference>
<comment type="caution">
    <text evidence="2">The sequence shown here is derived from an EMBL/GenBank/DDBJ whole genome shotgun (WGS) entry which is preliminary data.</text>
</comment>
<sequence>METIEKKGVMSVSIISFLVLFAVLGGQSNIAAADGPDCSTYCNLCLLGLLAPPGISSGLSTGCSLLCEGYCLVNNSSLLSIPKNDQHYFCNIGCASNFCSNFLAKPDPGLEKRCKDSCSQTCTTKNTLPHK</sequence>
<evidence type="ECO:0000313" key="2">
    <source>
        <dbReference type="EMBL" id="KAK9923290.1"/>
    </source>
</evidence>
<feature type="chain" id="PRO_5043968458" description="Thionin-like protein 2" evidence="1">
    <location>
        <begin position="34"/>
        <end position="131"/>
    </location>
</feature>
<reference evidence="2 3" key="1">
    <citation type="journal article" date="2023" name="G3 (Bethesda)">
        <title>A chromosome-length genome assembly and annotation of blackberry (Rubus argutus, cv. 'Hillquist').</title>
        <authorList>
            <person name="Bruna T."/>
            <person name="Aryal R."/>
            <person name="Dudchenko O."/>
            <person name="Sargent D.J."/>
            <person name="Mead D."/>
            <person name="Buti M."/>
            <person name="Cavallini A."/>
            <person name="Hytonen T."/>
            <person name="Andres J."/>
            <person name="Pham M."/>
            <person name="Weisz D."/>
            <person name="Mascagni F."/>
            <person name="Usai G."/>
            <person name="Natali L."/>
            <person name="Bassil N."/>
            <person name="Fernandez G.E."/>
            <person name="Lomsadze A."/>
            <person name="Armour M."/>
            <person name="Olukolu B."/>
            <person name="Poorten T."/>
            <person name="Britton C."/>
            <person name="Davik J."/>
            <person name="Ashrafi H."/>
            <person name="Aiden E.L."/>
            <person name="Borodovsky M."/>
            <person name="Worthington M."/>
        </authorList>
    </citation>
    <scope>NUCLEOTIDE SEQUENCE [LARGE SCALE GENOMIC DNA]</scope>
    <source>
        <strain evidence="2">PI 553951</strain>
    </source>
</reference>
<name>A0AAW1WH13_RUBAR</name>
<evidence type="ECO:0000256" key="1">
    <source>
        <dbReference type="SAM" id="SignalP"/>
    </source>
</evidence>
<dbReference type="AlphaFoldDB" id="A0AAW1WH13"/>
<accession>A0AAW1WH13</accession>
<gene>
    <name evidence="2" type="ORF">M0R45_031718</name>
</gene>
<proteinExistence type="predicted"/>